<keyword evidence="1 12" id="KW-0533">Nickel</keyword>
<dbReference type="InterPro" id="IPR012006">
    <property type="entry name" value="CCA_bact"/>
</dbReference>
<evidence type="ECO:0000256" key="9">
    <source>
        <dbReference type="ARBA" id="ARBA00022840"/>
    </source>
</evidence>
<keyword evidence="2 12" id="KW-0808">Transferase</keyword>
<keyword evidence="4 12" id="KW-0548">Nucleotidyltransferase</keyword>
<feature type="binding site" evidence="12">
    <location>
        <position position="91"/>
    </location>
    <ligand>
        <name>ATP</name>
        <dbReference type="ChEBI" id="CHEBI:30616"/>
    </ligand>
</feature>
<organism evidence="14 15">
    <name type="scientific">Corallincola spongiicola</name>
    <dbReference type="NCBI Taxonomy" id="2520508"/>
    <lineage>
        <taxon>Bacteria</taxon>
        <taxon>Pseudomonadati</taxon>
        <taxon>Pseudomonadota</taxon>
        <taxon>Gammaproteobacteria</taxon>
        <taxon>Alteromonadales</taxon>
        <taxon>Psychromonadaceae</taxon>
        <taxon>Corallincola</taxon>
    </lineage>
</organism>
<dbReference type="SUPFAM" id="SSF81301">
    <property type="entry name" value="Nucleotidyltransferase"/>
    <property type="match status" value="1"/>
</dbReference>
<comment type="similarity">
    <text evidence="12">Belongs to the tRNA nucleotidyltransferase/poly(A) polymerase family. Bacterial CCA-adding enzyme type 1 subfamily.</text>
</comment>
<dbReference type="CDD" id="cd00077">
    <property type="entry name" value="HDc"/>
    <property type="match status" value="1"/>
</dbReference>
<dbReference type="GO" id="GO:0016787">
    <property type="term" value="F:hydrolase activity"/>
    <property type="evidence" value="ECO:0007669"/>
    <property type="project" value="UniProtKB-KW"/>
</dbReference>
<dbReference type="InterPro" id="IPR006674">
    <property type="entry name" value="HD_domain"/>
</dbReference>
<name>A0ABY1WRG8_9GAMM</name>
<dbReference type="PROSITE" id="PS51831">
    <property type="entry name" value="HD"/>
    <property type="match status" value="1"/>
</dbReference>
<evidence type="ECO:0000259" key="13">
    <source>
        <dbReference type="PROSITE" id="PS51831"/>
    </source>
</evidence>
<dbReference type="Pfam" id="PF01743">
    <property type="entry name" value="PolyA_pol"/>
    <property type="match status" value="1"/>
</dbReference>
<gene>
    <name evidence="12" type="primary">cca</name>
    <name evidence="14" type="ORF">EXY25_08275</name>
</gene>
<dbReference type="PANTHER" id="PTHR47545">
    <property type="entry name" value="MULTIFUNCTIONAL CCA PROTEIN"/>
    <property type="match status" value="1"/>
</dbReference>
<evidence type="ECO:0000256" key="3">
    <source>
        <dbReference type="ARBA" id="ARBA00022694"/>
    </source>
</evidence>
<keyword evidence="5 12" id="KW-0479">Metal-binding</keyword>
<evidence type="ECO:0000256" key="4">
    <source>
        <dbReference type="ARBA" id="ARBA00022695"/>
    </source>
</evidence>
<feature type="binding site" evidence="12">
    <location>
        <position position="8"/>
    </location>
    <ligand>
        <name>ATP</name>
        <dbReference type="ChEBI" id="CHEBI:30616"/>
    </ligand>
</feature>
<feature type="binding site" evidence="12">
    <location>
        <position position="91"/>
    </location>
    <ligand>
        <name>CTP</name>
        <dbReference type="ChEBI" id="CHEBI:37563"/>
    </ligand>
</feature>
<comment type="catalytic activity">
    <reaction evidence="12">
        <text>a tRNA precursor + 2 CTP + ATP = a tRNA with a 3' CCA end + 3 diphosphate</text>
        <dbReference type="Rhea" id="RHEA:14433"/>
        <dbReference type="Rhea" id="RHEA-COMP:10465"/>
        <dbReference type="Rhea" id="RHEA-COMP:10468"/>
        <dbReference type="ChEBI" id="CHEBI:30616"/>
        <dbReference type="ChEBI" id="CHEBI:33019"/>
        <dbReference type="ChEBI" id="CHEBI:37563"/>
        <dbReference type="ChEBI" id="CHEBI:74896"/>
        <dbReference type="ChEBI" id="CHEBI:83071"/>
        <dbReference type="EC" id="2.7.7.72"/>
    </reaction>
</comment>
<keyword evidence="6 12" id="KW-0547">Nucleotide-binding</keyword>
<comment type="domain">
    <text evidence="12">Comprises two domains: an N-terminal domain containing the nucleotidyltransferase activity and a C-terminal HD domain associated with both phosphodiesterase and phosphatase activities.</text>
</comment>
<comment type="subunit">
    <text evidence="12">Monomer. Can also form homodimers and oligomers.</text>
</comment>
<comment type="cofactor">
    <cofactor evidence="12">
        <name>Mg(2+)</name>
        <dbReference type="ChEBI" id="CHEBI:18420"/>
    </cofactor>
    <text evidence="12">Magnesium is required for nucleotidyltransferase activity.</text>
</comment>
<dbReference type="Gene3D" id="1.10.3090.10">
    <property type="entry name" value="cca-adding enzyme, domain 2"/>
    <property type="match status" value="1"/>
</dbReference>
<dbReference type="PIRSF" id="PIRSF000813">
    <property type="entry name" value="CCA_bact"/>
    <property type="match status" value="1"/>
</dbReference>
<feature type="binding site" evidence="12">
    <location>
        <position position="23"/>
    </location>
    <ligand>
        <name>Mg(2+)</name>
        <dbReference type="ChEBI" id="CHEBI:18420"/>
    </ligand>
</feature>
<comment type="catalytic activity">
    <reaction evidence="12">
        <text>a tRNA with a 3' CCA end + 2 CTP + ATP = a tRNA with a 3' CCACCA end + 3 diphosphate</text>
        <dbReference type="Rhea" id="RHEA:76235"/>
        <dbReference type="Rhea" id="RHEA-COMP:10468"/>
        <dbReference type="Rhea" id="RHEA-COMP:18655"/>
        <dbReference type="ChEBI" id="CHEBI:30616"/>
        <dbReference type="ChEBI" id="CHEBI:33019"/>
        <dbReference type="ChEBI" id="CHEBI:37563"/>
        <dbReference type="ChEBI" id="CHEBI:83071"/>
        <dbReference type="ChEBI" id="CHEBI:195187"/>
    </reaction>
</comment>
<dbReference type="GO" id="GO:0004810">
    <property type="term" value="F:CCA tRNA nucleotidyltransferase activity"/>
    <property type="evidence" value="ECO:0007669"/>
    <property type="project" value="UniProtKB-EC"/>
</dbReference>
<keyword evidence="9 12" id="KW-0067">ATP-binding</keyword>
<keyword evidence="15" id="KW-1185">Reference proteome</keyword>
<evidence type="ECO:0000256" key="5">
    <source>
        <dbReference type="ARBA" id="ARBA00022723"/>
    </source>
</evidence>
<evidence type="ECO:0000256" key="6">
    <source>
        <dbReference type="ARBA" id="ARBA00022741"/>
    </source>
</evidence>
<feature type="binding site" evidence="12">
    <location>
        <position position="137"/>
    </location>
    <ligand>
        <name>ATP</name>
        <dbReference type="ChEBI" id="CHEBI:30616"/>
    </ligand>
</feature>
<feature type="binding site" evidence="12">
    <location>
        <position position="140"/>
    </location>
    <ligand>
        <name>CTP</name>
        <dbReference type="ChEBI" id="CHEBI:37563"/>
    </ligand>
</feature>
<evidence type="ECO:0000256" key="7">
    <source>
        <dbReference type="ARBA" id="ARBA00022800"/>
    </source>
</evidence>
<dbReference type="InterPro" id="IPR002646">
    <property type="entry name" value="PolA_pol_head_dom"/>
</dbReference>
<reference evidence="15" key="1">
    <citation type="submission" date="2019-02" db="EMBL/GenBank/DDBJ databases">
        <title>Draft genome sequence of Muricauda sp. 176CP4-71.</title>
        <authorList>
            <person name="Park J.-S."/>
        </authorList>
    </citation>
    <scope>NUCLEOTIDE SEQUENCE [LARGE SCALE GENOMIC DNA]</scope>
    <source>
        <strain evidence="15">176GS2-150</strain>
    </source>
</reference>
<evidence type="ECO:0000313" key="15">
    <source>
        <dbReference type="Proteomes" id="UP000292544"/>
    </source>
</evidence>
<keyword evidence="12" id="KW-0511">Multifunctional enzyme</keyword>
<dbReference type="NCBIfam" id="NF008137">
    <property type="entry name" value="PRK10885.1"/>
    <property type="match status" value="1"/>
</dbReference>
<comment type="caution">
    <text evidence="14">The sequence shown here is derived from an EMBL/GenBank/DDBJ whole genome shotgun (WGS) entry which is preliminary data.</text>
</comment>
<evidence type="ECO:0000256" key="11">
    <source>
        <dbReference type="ARBA" id="ARBA00022884"/>
    </source>
</evidence>
<proteinExistence type="inferred from homology"/>
<dbReference type="EC" id="2.7.7.72" evidence="12"/>
<protein>
    <recommendedName>
        <fullName evidence="12">Multifunctional CCA protein</fullName>
    </recommendedName>
    <domain>
        <recommendedName>
            <fullName evidence="12">CCA-adding enzyme</fullName>
            <ecNumber evidence="12">2.7.7.72</ecNumber>
        </recommendedName>
        <alternativeName>
            <fullName evidence="12">CCA tRNA nucleotidyltransferase</fullName>
        </alternativeName>
        <alternativeName>
            <fullName evidence="12">tRNA CCA-pyrophosphorylase</fullName>
        </alternativeName>
        <alternativeName>
            <fullName evidence="12">tRNA adenylyl-/cytidylyl-transferase</fullName>
        </alternativeName>
        <alternativeName>
            <fullName evidence="12">tRNA nucleotidyltransferase</fullName>
        </alternativeName>
        <alternativeName>
            <fullName evidence="12">tRNA-NT</fullName>
        </alternativeName>
    </domain>
    <domain>
        <recommendedName>
            <fullName evidence="12">2'-nucleotidase</fullName>
            <ecNumber evidence="12">3.1.3.-</ecNumber>
        </recommendedName>
    </domain>
    <domain>
        <recommendedName>
            <fullName evidence="12">2',3'-cyclic phosphodiesterase</fullName>
            <ecNumber evidence="12">3.1.4.-</ecNumber>
        </recommendedName>
    </domain>
    <domain>
        <recommendedName>
            <fullName evidence="12">Phosphatase</fullName>
        </recommendedName>
    </domain>
</protein>
<feature type="binding site" evidence="12">
    <location>
        <position position="21"/>
    </location>
    <ligand>
        <name>Mg(2+)</name>
        <dbReference type="ChEBI" id="CHEBI:18420"/>
    </ligand>
</feature>
<dbReference type="Gene3D" id="3.30.460.10">
    <property type="entry name" value="Beta Polymerase, domain 2"/>
    <property type="match status" value="1"/>
</dbReference>
<feature type="binding site" evidence="12">
    <location>
        <position position="140"/>
    </location>
    <ligand>
        <name>ATP</name>
        <dbReference type="ChEBI" id="CHEBI:30616"/>
    </ligand>
</feature>
<keyword evidence="3 12" id="KW-0819">tRNA processing</keyword>
<dbReference type="InterPro" id="IPR032828">
    <property type="entry name" value="PolyA_RNA-bd"/>
</dbReference>
<dbReference type="InterPro" id="IPR003607">
    <property type="entry name" value="HD/PDEase_dom"/>
</dbReference>
<dbReference type="EC" id="3.1.4.-" evidence="12"/>
<feature type="binding site" evidence="12">
    <location>
        <position position="137"/>
    </location>
    <ligand>
        <name>CTP</name>
        <dbReference type="ChEBI" id="CHEBI:37563"/>
    </ligand>
</feature>
<dbReference type="HAMAP" id="MF_01261">
    <property type="entry name" value="CCA_bact_type1"/>
    <property type="match status" value="1"/>
</dbReference>
<feature type="binding site" evidence="12">
    <location>
        <position position="8"/>
    </location>
    <ligand>
        <name>CTP</name>
        <dbReference type="ChEBI" id="CHEBI:37563"/>
    </ligand>
</feature>
<dbReference type="EMBL" id="SHLY01000002">
    <property type="protein sequence ID" value="TAA47225.1"/>
    <property type="molecule type" value="Genomic_DNA"/>
</dbReference>
<evidence type="ECO:0000256" key="8">
    <source>
        <dbReference type="ARBA" id="ARBA00022801"/>
    </source>
</evidence>
<dbReference type="CDD" id="cd05398">
    <property type="entry name" value="NT_ClassII-CCAase"/>
    <property type="match status" value="1"/>
</dbReference>
<evidence type="ECO:0000256" key="2">
    <source>
        <dbReference type="ARBA" id="ARBA00022679"/>
    </source>
</evidence>
<feature type="binding site" evidence="12">
    <location>
        <position position="11"/>
    </location>
    <ligand>
        <name>CTP</name>
        <dbReference type="ChEBI" id="CHEBI:37563"/>
    </ligand>
</feature>
<feature type="binding site" evidence="12">
    <location>
        <position position="11"/>
    </location>
    <ligand>
        <name>ATP</name>
        <dbReference type="ChEBI" id="CHEBI:30616"/>
    </ligand>
</feature>
<keyword evidence="7 12" id="KW-0692">RNA repair</keyword>
<dbReference type="RefSeq" id="WP_130566392.1">
    <property type="nucleotide sequence ID" value="NZ_SHLY01000002.1"/>
</dbReference>
<dbReference type="Proteomes" id="UP000292544">
    <property type="component" value="Unassembled WGS sequence"/>
</dbReference>
<comment type="function">
    <text evidence="12">Catalyzes the addition and repair of the essential 3'-terminal CCA sequence in tRNAs without using a nucleic acid template. Adds these three nucleotides in the order of C, C, and A to the tRNA nucleotide-73, using CTP and ATP as substrates and producing inorganic pyrophosphate. tRNA 3'-terminal CCA addition is required both for tRNA processing and repair. Also involved in tRNA surveillance by mediating tandem CCA addition to generate a CCACCA at the 3' terminus of unstable tRNAs. While stable tRNAs receive only 3'-terminal CCA, unstable tRNAs are marked with CCACCA and rapidly degraded.</text>
</comment>
<evidence type="ECO:0000256" key="1">
    <source>
        <dbReference type="ARBA" id="ARBA00022596"/>
    </source>
</evidence>
<dbReference type="HAMAP" id="MF_01262">
    <property type="entry name" value="CCA_bact_type2"/>
    <property type="match status" value="1"/>
</dbReference>
<keyword evidence="8 12" id="KW-0378">Hydrolase</keyword>
<evidence type="ECO:0000256" key="12">
    <source>
        <dbReference type="HAMAP-Rule" id="MF_01261"/>
    </source>
</evidence>
<dbReference type="Pfam" id="PF12627">
    <property type="entry name" value="PolyA_pol_RNAbd"/>
    <property type="match status" value="1"/>
</dbReference>
<dbReference type="InterPro" id="IPR043519">
    <property type="entry name" value="NT_sf"/>
</dbReference>
<keyword evidence="11 12" id="KW-0694">RNA-binding</keyword>
<dbReference type="SUPFAM" id="SSF81891">
    <property type="entry name" value="Poly A polymerase C-terminal region-like"/>
    <property type="match status" value="1"/>
</dbReference>
<sequence>MQIYLVGGAVRDRLLQIPVQDKDFVVVGSSSTEMLAAGYQAVGADFPVFLHPTTKQEYALARTERKSGHGYTGFICHASPEVTLEEDLLRRDLTINAIAEAEDGSLIDPYGGQEDLQNRLLRHVSPAFAEDPLRVLRVARFAARYAALGFTVADETMILMQQMAANGELAHLVAERIWKETERALMGPNPACYFEILREAGALQSLMPAVAALWGVPNPPKWHPEIDTGIHTMMVLEQTALANRSLEVRYAALCHDLGKGLTPPDQWPSHRGHEKTGLALVTELSQALKVPTACRELALLVCEYHTHCHKADTLRPKTLLKVLDAMDVWRKPERFEYFLQACEADFKGRTGFEHRPYPQADLFRQAHQAALSVNPGEIARQGYKGAEIREAVKRERQQAIAQQVVNPSL</sequence>
<evidence type="ECO:0000313" key="14">
    <source>
        <dbReference type="EMBL" id="TAA47225.1"/>
    </source>
</evidence>
<comment type="miscellaneous">
    <text evidence="12">A single active site specifically recognizes both ATP and CTP and is responsible for their addition.</text>
</comment>
<feature type="domain" description="HD" evidence="13">
    <location>
        <begin position="228"/>
        <end position="329"/>
    </location>
</feature>
<dbReference type="Pfam" id="PF01966">
    <property type="entry name" value="HD"/>
    <property type="match status" value="1"/>
</dbReference>
<dbReference type="EC" id="3.1.3.-" evidence="12"/>
<dbReference type="InterPro" id="IPR050124">
    <property type="entry name" value="tRNA_CCA-adding_enzyme"/>
</dbReference>
<dbReference type="PANTHER" id="PTHR47545:SF1">
    <property type="entry name" value="MULTIFUNCTIONAL CCA PROTEIN"/>
    <property type="match status" value="1"/>
</dbReference>
<comment type="cofactor">
    <cofactor evidence="12">
        <name>Ni(2+)</name>
        <dbReference type="ChEBI" id="CHEBI:49786"/>
    </cofactor>
    <text evidence="12">Nickel for phosphatase activity.</text>
</comment>
<keyword evidence="10 12" id="KW-0460">Magnesium</keyword>
<accession>A0ABY1WRG8</accession>
<evidence type="ECO:0000256" key="10">
    <source>
        <dbReference type="ARBA" id="ARBA00022842"/>
    </source>
</evidence>